<feature type="region of interest" description="Disordered" evidence="2">
    <location>
        <begin position="492"/>
        <end position="515"/>
    </location>
</feature>
<feature type="region of interest" description="Disordered" evidence="2">
    <location>
        <begin position="703"/>
        <end position="731"/>
    </location>
</feature>
<accession>A0A9P0D2R4</accession>
<keyword evidence="5" id="KW-1185">Reference proteome</keyword>
<protein>
    <recommendedName>
        <fullName evidence="3">BHLH domain-containing protein</fullName>
    </recommendedName>
</protein>
<feature type="compositionally biased region" description="Basic and acidic residues" evidence="2">
    <location>
        <begin position="131"/>
        <end position="142"/>
    </location>
</feature>
<organism evidence="4 5">
    <name type="scientific">Psylliodes chrysocephalus</name>
    <dbReference type="NCBI Taxonomy" id="3402493"/>
    <lineage>
        <taxon>Eukaryota</taxon>
        <taxon>Metazoa</taxon>
        <taxon>Ecdysozoa</taxon>
        <taxon>Arthropoda</taxon>
        <taxon>Hexapoda</taxon>
        <taxon>Insecta</taxon>
        <taxon>Pterygota</taxon>
        <taxon>Neoptera</taxon>
        <taxon>Endopterygota</taxon>
        <taxon>Coleoptera</taxon>
        <taxon>Polyphaga</taxon>
        <taxon>Cucujiformia</taxon>
        <taxon>Chrysomeloidea</taxon>
        <taxon>Chrysomelidae</taxon>
        <taxon>Galerucinae</taxon>
        <taxon>Alticini</taxon>
        <taxon>Psylliodes</taxon>
    </lineage>
</organism>
<dbReference type="SMART" id="SM00353">
    <property type="entry name" value="HLH"/>
    <property type="match status" value="1"/>
</dbReference>
<dbReference type="CDD" id="cd00083">
    <property type="entry name" value="bHLH_SF"/>
    <property type="match status" value="1"/>
</dbReference>
<feature type="coiled-coil region" evidence="1">
    <location>
        <begin position="38"/>
        <end position="97"/>
    </location>
</feature>
<reference evidence="4" key="1">
    <citation type="submission" date="2022-01" db="EMBL/GenBank/DDBJ databases">
        <authorList>
            <person name="King R."/>
        </authorList>
    </citation>
    <scope>NUCLEOTIDE SEQUENCE</scope>
</reference>
<dbReference type="Gene3D" id="4.10.280.10">
    <property type="entry name" value="Helix-loop-helix DNA-binding domain"/>
    <property type="match status" value="1"/>
</dbReference>
<dbReference type="InterPro" id="IPR036638">
    <property type="entry name" value="HLH_DNA-bd_sf"/>
</dbReference>
<dbReference type="PROSITE" id="PS50888">
    <property type="entry name" value="BHLH"/>
    <property type="match status" value="1"/>
</dbReference>
<keyword evidence="1" id="KW-0175">Coiled coil</keyword>
<evidence type="ECO:0000256" key="1">
    <source>
        <dbReference type="SAM" id="Coils"/>
    </source>
</evidence>
<dbReference type="OrthoDB" id="60033at2759"/>
<feature type="domain" description="BHLH" evidence="3">
    <location>
        <begin position="3"/>
        <end position="55"/>
    </location>
</feature>
<name>A0A9P0D2R4_9CUCU</name>
<feature type="compositionally biased region" description="Polar residues" evidence="2">
    <location>
        <begin position="704"/>
        <end position="731"/>
    </location>
</feature>
<proteinExistence type="predicted"/>
<evidence type="ECO:0000259" key="3">
    <source>
        <dbReference type="PROSITE" id="PS50888"/>
    </source>
</evidence>
<evidence type="ECO:0000313" key="4">
    <source>
        <dbReference type="EMBL" id="CAH1108806.1"/>
    </source>
</evidence>
<dbReference type="GO" id="GO:0046983">
    <property type="term" value="F:protein dimerization activity"/>
    <property type="evidence" value="ECO:0007669"/>
    <property type="project" value="InterPro"/>
</dbReference>
<evidence type="ECO:0000313" key="5">
    <source>
        <dbReference type="Proteomes" id="UP001153636"/>
    </source>
</evidence>
<dbReference type="InterPro" id="IPR011598">
    <property type="entry name" value="bHLH_dom"/>
</dbReference>
<gene>
    <name evidence="4" type="ORF">PSYICH_LOCUS9641</name>
</gene>
<feature type="compositionally biased region" description="Polar residues" evidence="2">
    <location>
        <begin position="1365"/>
        <end position="1391"/>
    </location>
</feature>
<evidence type="ECO:0000256" key="2">
    <source>
        <dbReference type="SAM" id="MobiDB-lite"/>
    </source>
</evidence>
<sequence length="1701" mass="191956">MPRESSKCKSWEKERRERLNKSFEELAKVLPSYDPSINKSKNDILKQAQQTITELKEEIHLLTSSNEENKTFKDKQVKKLQERIKKLLIRNEQLTSLFKNAGIKPPTVVGTVKRFRKKGIWSNRFPQQSKDLQKKETEKENVSADNSRMKPKRTKLVSTNQVKSSKIGKAPSKIQKLKKLNKKVSLTNNLLLLSQIPTVPAINQQLVFVPNTPVHNLSRGPSLLTVQTSKPVKSTKPKALNPINLNLRSSSLGPGTLILGNGNIISLLPQPQLMIPPLTMPSQTVVFSKVINNSKSNKKTFIQSNSCITKTTQINKVPIPALTSRYANTSLLLNHSVKSAKKTNKKQVIVVKEDMVKSTKRKANDECKMEPKKSKTEVKINNEINKSHENTETLISEAAINKENTSEKEKILPIEIKTTDSTVITSCSNISNENTVNDFKNTESSTQREITDKNHEKGTEANQILEKTESINISVPNNNQTLEKSIESASTITTSCNPSKEAEVSNKTSKTETSSAVSSTSSVTSTLSVSVHEDAMKNIDLNLVHSDLSNDIFASLQVPPGCQNAESTSPTAAFLLAFPLVSSIKVTEVIDEENSDSQRETPTLLQIGNMDTSKQSHTDNLLNLDNFPFFNSKDICGSYYNSKLDTNSNNKNAGMTSAQNSKLENQSFDIYVDNNTSTKEVPPNTDFKVSYEIFSKDNSHILESKNNANKPSQKLNEAQNHTQNSKLDNQSFDIYVGNNTSTKEVPPNTDFKVSYEIFSKDNSHILESKNNANKPQKLNEAQNHINSVVNNQQYVLYEDKRKHTPTKDVPPNNDFKVSYEIFSKDNSHILESKSNPNKPQKLNEAHNHINSVLNNQQYALYEEKNKNTLTKDVIPPNTNFKVSYELFSKSDSHILGSKTNANKSQKLNETQNHSNHINSVLSNQQYVLYEEKQQNMADTKFKNFQHKSENQLVQIVQEKKVSNSASYTETDNVLTSNINTNFNLPLISSKYNLSDNNVYKNNYSEKDVQIQMNKQLDNEENTANQMEYIFKSSSNNKDINNEFNSNNKIITNPQKQLTTFSLNSVKDITNQNIENCNNKSNNKPNDNTFHYNPFEPVKTSKETSLNIVDNNCSKPANNIVNKDKVCDVPKKINEVCPKSMDTTPCYFSSNYSSTPGYKSDFSKPCPPCTYDNQRNYSNPFYTNCNYSYNYSDTNINQNYYKPDTKSCYSLNYENYQEYRKTDTTFNNIPRDGKNNMPKEKPVIQNKTVNWMTEQKSQTSDCFLPSFTNQSYSFTSCISSDTNDVNPSDIKKTERFSWSPTKLPNFLEPQHNFITPTLPTLVGDLALGNSLTVDAKNDYKYLKEPKRKTTYDNQVNFLSVSQLVNQNKTDNSPARTTTRRLSGSKSKSITPTKNKRFDKNIDKGTVKPINNNFDIFYEQKNRSANKNVLSSYSAEALIGNQNIQENKKCTDNAAKPICSSNFLTENIVPYFTTVDDGYMNQNQNFHNTYTHNSFQNNSYTGNNFIYTTPSITSSYLSSNFDSTHDYSTDNVMNYKNCGNKNYRITNKEDKNVIYPSNIKKSKKGNQTNNTLGNFEYPLLPIQGSTNSPILPDDYQSHATFLPPTAPYPCKNSLYQKQGNEFNAGPLLPPLPGISRNNIQHPQVSPSLNNAGTSLTNFNLSTIFPEINKGQIPNALSTSNKSKSNSTYLEGSFNADPKYNFSG</sequence>
<dbReference type="Proteomes" id="UP001153636">
    <property type="component" value="Chromosome 3"/>
</dbReference>
<dbReference type="SUPFAM" id="SSF47459">
    <property type="entry name" value="HLH, helix-loop-helix DNA-binding domain"/>
    <property type="match status" value="1"/>
</dbReference>
<dbReference type="Pfam" id="PF00010">
    <property type="entry name" value="HLH"/>
    <property type="match status" value="1"/>
</dbReference>
<feature type="region of interest" description="Disordered" evidence="2">
    <location>
        <begin position="1365"/>
        <end position="1401"/>
    </location>
</feature>
<dbReference type="EMBL" id="OV651815">
    <property type="protein sequence ID" value="CAH1108806.1"/>
    <property type="molecule type" value="Genomic_DNA"/>
</dbReference>
<feature type="region of interest" description="Disordered" evidence="2">
    <location>
        <begin position="126"/>
        <end position="156"/>
    </location>
</feature>